<proteinExistence type="inferred from homology"/>
<evidence type="ECO:0000256" key="2">
    <source>
        <dbReference type="ARBA" id="ARBA00006727"/>
    </source>
</evidence>
<feature type="transmembrane region" description="Helical" evidence="4">
    <location>
        <begin position="356"/>
        <end position="376"/>
    </location>
</feature>
<dbReference type="PANTHER" id="PTHR11360:SF287">
    <property type="entry name" value="MFS MONOCARBOXYLATE TRANSPORTER"/>
    <property type="match status" value="1"/>
</dbReference>
<feature type="transmembrane region" description="Helical" evidence="4">
    <location>
        <begin position="158"/>
        <end position="177"/>
    </location>
</feature>
<feature type="transmembrane region" description="Helical" evidence="4">
    <location>
        <begin position="60"/>
        <end position="80"/>
    </location>
</feature>
<dbReference type="Proteomes" id="UP000654913">
    <property type="component" value="Chromosome 4"/>
</dbReference>
<keyword evidence="4" id="KW-0812">Transmembrane</keyword>
<feature type="transmembrane region" description="Helical" evidence="4">
    <location>
        <begin position="302"/>
        <end position="322"/>
    </location>
</feature>
<evidence type="ECO:0000259" key="5">
    <source>
        <dbReference type="PROSITE" id="PS50850"/>
    </source>
</evidence>
<protein>
    <recommendedName>
        <fullName evidence="5">Major facilitator superfamily (MFS) profile domain-containing protein</fullName>
    </recommendedName>
</protein>
<feature type="transmembrane region" description="Helical" evidence="4">
    <location>
        <begin position="100"/>
        <end position="123"/>
    </location>
</feature>
<evidence type="ECO:0000313" key="6">
    <source>
        <dbReference type="EMBL" id="BCS24780.1"/>
    </source>
</evidence>
<evidence type="ECO:0000256" key="1">
    <source>
        <dbReference type="ARBA" id="ARBA00004141"/>
    </source>
</evidence>
<comment type="subcellular location">
    <subcellularLocation>
        <location evidence="1">Membrane</location>
        <topology evidence="1">Multi-pass membrane protein</topology>
    </subcellularLocation>
</comment>
<dbReference type="RefSeq" id="XP_041556974.1">
    <property type="nucleotide sequence ID" value="XM_041704383.1"/>
</dbReference>
<dbReference type="SUPFAM" id="SSF103473">
    <property type="entry name" value="MFS general substrate transporter"/>
    <property type="match status" value="1"/>
</dbReference>
<name>A0A7R7XNN2_9EURO</name>
<dbReference type="PROSITE" id="PS50850">
    <property type="entry name" value="MFS"/>
    <property type="match status" value="1"/>
</dbReference>
<dbReference type="OrthoDB" id="2213137at2759"/>
<dbReference type="Pfam" id="PF07690">
    <property type="entry name" value="MFS_1"/>
    <property type="match status" value="1"/>
</dbReference>
<comment type="similarity">
    <text evidence="2">Belongs to the major facilitator superfamily. Monocarboxylate porter (TC 2.A.1.13) family.</text>
</comment>
<organism evidence="6 7">
    <name type="scientific">Aspergillus puulaauensis</name>
    <dbReference type="NCBI Taxonomy" id="1220207"/>
    <lineage>
        <taxon>Eukaryota</taxon>
        <taxon>Fungi</taxon>
        <taxon>Dikarya</taxon>
        <taxon>Ascomycota</taxon>
        <taxon>Pezizomycotina</taxon>
        <taxon>Eurotiomycetes</taxon>
        <taxon>Eurotiomycetidae</taxon>
        <taxon>Eurotiales</taxon>
        <taxon>Aspergillaceae</taxon>
        <taxon>Aspergillus</taxon>
    </lineage>
</organism>
<feature type="transmembrane region" description="Helical" evidence="4">
    <location>
        <begin position="135"/>
        <end position="152"/>
    </location>
</feature>
<dbReference type="AlphaFoldDB" id="A0A7R7XNN2"/>
<dbReference type="GO" id="GO:0016020">
    <property type="term" value="C:membrane"/>
    <property type="evidence" value="ECO:0007669"/>
    <property type="project" value="UniProtKB-SubCell"/>
</dbReference>
<feature type="transmembrane region" description="Helical" evidence="4">
    <location>
        <begin position="222"/>
        <end position="243"/>
    </location>
</feature>
<accession>A0A7R7XNN2</accession>
<evidence type="ECO:0000256" key="3">
    <source>
        <dbReference type="SAM" id="MobiDB-lite"/>
    </source>
</evidence>
<gene>
    <name evidence="6" type="ORF">APUU_41224A</name>
</gene>
<dbReference type="EMBL" id="AP024446">
    <property type="protein sequence ID" value="BCS24780.1"/>
    <property type="molecule type" value="Genomic_DNA"/>
</dbReference>
<dbReference type="InterPro" id="IPR050327">
    <property type="entry name" value="Proton-linked_MCT"/>
</dbReference>
<feature type="compositionally biased region" description="Low complexity" evidence="3">
    <location>
        <begin position="7"/>
        <end position="24"/>
    </location>
</feature>
<dbReference type="GeneID" id="64974785"/>
<keyword evidence="4" id="KW-1133">Transmembrane helix</keyword>
<feature type="transmembrane region" description="Helical" evidence="4">
    <location>
        <begin position="427"/>
        <end position="450"/>
    </location>
</feature>
<dbReference type="GO" id="GO:0022857">
    <property type="term" value="F:transmembrane transporter activity"/>
    <property type="evidence" value="ECO:0007669"/>
    <property type="project" value="InterPro"/>
</dbReference>
<sequence length="460" mass="50043">MSNTELVTITTPHTVPSTTTTLTSEPRERASLRRHEDVEDEPTSDGRAEQELSPVDGGAAAWRLLCAAFMFEALLWGFPLSFGVFQEYYSKIPEFAGNRYISVVGTIASGFGYLGAPVIMPFIQRYQRWQRQMIWVGWPICIAGLVFGSFASTLEVLILTQGVAYGLGFLIFYYPILSMVNEYWITRRGMAYGILCGASGVSGSVMPFVLQALLAKYGYRTTLRAVAVALTLLTGPLIPLLKGRLPPSGRASTPKINWTFFRSPLFWIYSISNLLQGFGYFFPSLYLPSFASSLNLSGKSGALLLALMSVCQVCGQFVFGYLSDRKVPLNALACLSTVVAAVACLTMWGLAQSFPVLIVFAVVYGFFAAGYTAIWARMSMAITDDVTAAPIVFSLLNFGKGIGNVLAGPVGGFLVSSSTSTGPSSSSYRWVITFTGVCMFASACTICLRYSKYLCVLVVR</sequence>
<dbReference type="InterPro" id="IPR036259">
    <property type="entry name" value="MFS_trans_sf"/>
</dbReference>
<feature type="transmembrane region" description="Helical" evidence="4">
    <location>
        <begin position="388"/>
        <end position="407"/>
    </location>
</feature>
<keyword evidence="4" id="KW-0472">Membrane</keyword>
<keyword evidence="7" id="KW-1185">Reference proteome</keyword>
<evidence type="ECO:0000313" key="7">
    <source>
        <dbReference type="Proteomes" id="UP000654913"/>
    </source>
</evidence>
<dbReference type="InterPro" id="IPR011701">
    <property type="entry name" value="MFS"/>
</dbReference>
<feature type="transmembrane region" description="Helical" evidence="4">
    <location>
        <begin position="329"/>
        <end position="350"/>
    </location>
</feature>
<feature type="domain" description="Major facilitator superfamily (MFS) profile" evidence="5">
    <location>
        <begin position="265"/>
        <end position="460"/>
    </location>
</feature>
<dbReference type="PANTHER" id="PTHR11360">
    <property type="entry name" value="MONOCARBOXYLATE TRANSPORTER"/>
    <property type="match status" value="1"/>
</dbReference>
<feature type="transmembrane region" description="Helical" evidence="4">
    <location>
        <begin position="189"/>
        <end position="210"/>
    </location>
</feature>
<dbReference type="InterPro" id="IPR020846">
    <property type="entry name" value="MFS_dom"/>
</dbReference>
<reference evidence="6" key="2">
    <citation type="submission" date="2021-02" db="EMBL/GenBank/DDBJ databases">
        <title>Aspergillus puulaauensis MK2 genome sequence.</title>
        <authorList>
            <person name="Futagami T."/>
            <person name="Mori K."/>
            <person name="Kadooka C."/>
            <person name="Tanaka T."/>
        </authorList>
    </citation>
    <scope>NUCLEOTIDE SEQUENCE</scope>
    <source>
        <strain evidence="6">MK2</strain>
    </source>
</reference>
<evidence type="ECO:0000256" key="4">
    <source>
        <dbReference type="SAM" id="Phobius"/>
    </source>
</evidence>
<feature type="compositionally biased region" description="Basic and acidic residues" evidence="3">
    <location>
        <begin position="25"/>
        <end position="37"/>
    </location>
</feature>
<dbReference type="KEGG" id="apuu:APUU_41224A"/>
<dbReference type="Gene3D" id="1.20.1250.20">
    <property type="entry name" value="MFS general substrate transporter like domains"/>
    <property type="match status" value="2"/>
</dbReference>
<reference evidence="6" key="1">
    <citation type="submission" date="2021-01" db="EMBL/GenBank/DDBJ databases">
        <authorList>
            <consortium name="Aspergillus puulaauensis MK2 genome sequencing consortium"/>
            <person name="Kazuki M."/>
            <person name="Futagami T."/>
        </authorList>
    </citation>
    <scope>NUCLEOTIDE SEQUENCE</scope>
    <source>
        <strain evidence="6">MK2</strain>
    </source>
</reference>
<feature type="region of interest" description="Disordered" evidence="3">
    <location>
        <begin position="1"/>
        <end position="52"/>
    </location>
</feature>
<feature type="transmembrane region" description="Helical" evidence="4">
    <location>
        <begin position="264"/>
        <end position="282"/>
    </location>
</feature>